<evidence type="ECO:0000259" key="2">
    <source>
        <dbReference type="Pfam" id="PF08327"/>
    </source>
</evidence>
<evidence type="ECO:0000313" key="4">
    <source>
        <dbReference type="Proteomes" id="UP000298058"/>
    </source>
</evidence>
<evidence type="ECO:0000313" key="3">
    <source>
        <dbReference type="EMBL" id="TGN19907.1"/>
    </source>
</evidence>
<comment type="caution">
    <text evidence="3">The sequence shown here is derived from an EMBL/GenBank/DDBJ whole genome shotgun (WGS) entry which is preliminary data.</text>
</comment>
<comment type="similarity">
    <text evidence="1">Belongs to the AHA1 family.</text>
</comment>
<name>A0A4R9M2G2_9LEPT</name>
<protein>
    <submittedName>
        <fullName evidence="3">ATPase</fullName>
    </submittedName>
</protein>
<dbReference type="Pfam" id="PF08327">
    <property type="entry name" value="AHSA1"/>
    <property type="match status" value="1"/>
</dbReference>
<keyword evidence="4" id="KW-1185">Reference proteome</keyword>
<dbReference type="EMBL" id="RQHW01000018">
    <property type="protein sequence ID" value="TGN19907.1"/>
    <property type="molecule type" value="Genomic_DNA"/>
</dbReference>
<dbReference type="OrthoDB" id="9805228at2"/>
<dbReference type="AlphaFoldDB" id="A0A4R9M2G2"/>
<dbReference type="InterPro" id="IPR013538">
    <property type="entry name" value="ASHA1/2-like_C"/>
</dbReference>
<feature type="domain" description="Activator of Hsp90 ATPase homologue 1/2-like C-terminal" evidence="2">
    <location>
        <begin position="24"/>
        <end position="157"/>
    </location>
</feature>
<dbReference type="RefSeq" id="WP_135759626.1">
    <property type="nucleotide sequence ID" value="NZ_RQHW01000018.1"/>
</dbReference>
<dbReference type="Gene3D" id="3.30.530.20">
    <property type="match status" value="1"/>
</dbReference>
<sequence>MMTNEKLIIKTPSDKELTWVRKFNAPREFVFDALTKPELIRRWLLGPDGWSMIVCDVDLKVGGAYRYVWSHAVKGEMGMGGVFQNIQKPEKLVHTEVFDQSWYPGEAVITSDLIDKEEKTELVVTMLFASKEARDVVIQSNMESGLIASYDRLADILSSV</sequence>
<evidence type="ECO:0000256" key="1">
    <source>
        <dbReference type="ARBA" id="ARBA00006817"/>
    </source>
</evidence>
<reference evidence="3" key="1">
    <citation type="journal article" date="2019" name="PLoS Negl. Trop. Dis.">
        <title>Revisiting the worldwide diversity of Leptospira species in the environment.</title>
        <authorList>
            <person name="Vincent A.T."/>
            <person name="Schiettekatte O."/>
            <person name="Bourhy P."/>
            <person name="Veyrier F.J."/>
            <person name="Picardeau M."/>
        </authorList>
    </citation>
    <scope>NUCLEOTIDE SEQUENCE [LARGE SCALE GENOMIC DNA]</scope>
    <source>
        <strain evidence="3">201300427</strain>
    </source>
</reference>
<dbReference type="InterPro" id="IPR023393">
    <property type="entry name" value="START-like_dom_sf"/>
</dbReference>
<dbReference type="SUPFAM" id="SSF55961">
    <property type="entry name" value="Bet v1-like"/>
    <property type="match status" value="1"/>
</dbReference>
<dbReference type="Proteomes" id="UP000298058">
    <property type="component" value="Unassembled WGS sequence"/>
</dbReference>
<gene>
    <name evidence="3" type="ORF">EHS15_05880</name>
</gene>
<dbReference type="CDD" id="cd07826">
    <property type="entry name" value="SRPBCC_CalC_Aha1-like_9"/>
    <property type="match status" value="1"/>
</dbReference>
<proteinExistence type="inferred from homology"/>
<accession>A0A4R9M2G2</accession>
<organism evidence="3 4">
    <name type="scientific">Leptospira idonii</name>
    <dbReference type="NCBI Taxonomy" id="1193500"/>
    <lineage>
        <taxon>Bacteria</taxon>
        <taxon>Pseudomonadati</taxon>
        <taxon>Spirochaetota</taxon>
        <taxon>Spirochaetia</taxon>
        <taxon>Leptospirales</taxon>
        <taxon>Leptospiraceae</taxon>
        <taxon>Leptospira</taxon>
    </lineage>
</organism>